<comment type="caution">
    <text evidence="4">The sequence shown here is derived from an EMBL/GenBank/DDBJ whole genome shotgun (WGS) entry which is preliminary data.</text>
</comment>
<dbReference type="EMBL" id="LFOD01000081">
    <property type="protein sequence ID" value="KMV13675.1"/>
    <property type="molecule type" value="Genomic_DNA"/>
</dbReference>
<comment type="similarity">
    <text evidence="1">Belongs to the mycobacterial PPE family.</text>
</comment>
<feature type="region of interest" description="Disordered" evidence="2">
    <location>
        <begin position="304"/>
        <end position="360"/>
    </location>
</feature>
<proteinExistence type="inferred from homology"/>
<dbReference type="Gene3D" id="1.20.1260.20">
    <property type="entry name" value="PPE superfamily"/>
    <property type="match status" value="1"/>
</dbReference>
<dbReference type="InterPro" id="IPR038332">
    <property type="entry name" value="PPE_sf"/>
</dbReference>
<dbReference type="InterPro" id="IPR000030">
    <property type="entry name" value="PPE_dom"/>
</dbReference>
<dbReference type="SUPFAM" id="SSF140459">
    <property type="entry name" value="PE/PPE dimer-like"/>
    <property type="match status" value="1"/>
</dbReference>
<dbReference type="Pfam" id="PF00823">
    <property type="entry name" value="PPE"/>
    <property type="match status" value="1"/>
</dbReference>
<evidence type="ECO:0000256" key="2">
    <source>
        <dbReference type="SAM" id="MobiDB-lite"/>
    </source>
</evidence>
<reference evidence="4 5" key="1">
    <citation type="submission" date="2015-06" db="EMBL/GenBank/DDBJ databases">
        <title>Genome sequence of Mycobacterium conceptionense strain MLE.</title>
        <authorList>
            <person name="Greninger A.L."/>
            <person name="Cunningham G."/>
            <person name="Chiu C.Y."/>
            <person name="Miller S."/>
        </authorList>
    </citation>
    <scope>NUCLEOTIDE SEQUENCE [LARGE SCALE GENOMIC DNA]</scope>
    <source>
        <strain evidence="4 5">MLE</strain>
    </source>
</reference>
<dbReference type="AlphaFoldDB" id="A0A0J8TZP0"/>
<evidence type="ECO:0000256" key="1">
    <source>
        <dbReference type="ARBA" id="ARBA00010652"/>
    </source>
</evidence>
<dbReference type="PATRIC" id="fig|451644.5.peg.7001"/>
<sequence>MAVNAATALGTFFAQKADLAAQVFGVSSAAQLTAAGGYGAWMAGMHGLADTHAVALDGAAAAYSMGKSTMVPEQAVLANRAAYAAAVGSSILGPADPTAVALEVQYVQMHAQNAATMMGYDTAATTATVFKPSPPPPPLVTAMPGQTSLETAVQTAQELSGTGNPGDMMTKMLPQAMQMIPQAAQLPAQFAQMMSSQLGQMFQPVQQVMGQLMAPFSGALGNGLGTGSTGMGSGLGQAARGAAPVRGGLPLGGGSGAMGGLGSRLATGGSGGVTGELIKPTSTAVRSGPAFSGVPMEKAVATTLSSGAGGMGGGAIPPRRSQDKSHGGTEYKGGEHIYRSKSREEQERAASNAEEDALFD</sequence>
<feature type="domain" description="PPE" evidence="3">
    <location>
        <begin position="13"/>
        <end position="127"/>
    </location>
</feature>
<protein>
    <recommendedName>
        <fullName evidence="3">PPE domain-containing protein</fullName>
    </recommendedName>
</protein>
<accession>A0A0J8TZP0</accession>
<evidence type="ECO:0000259" key="3">
    <source>
        <dbReference type="Pfam" id="PF00823"/>
    </source>
</evidence>
<dbReference type="Proteomes" id="UP000037594">
    <property type="component" value="Unassembled WGS sequence"/>
</dbReference>
<evidence type="ECO:0000313" key="5">
    <source>
        <dbReference type="Proteomes" id="UP000037594"/>
    </source>
</evidence>
<name>A0A0J8TZP0_9MYCO</name>
<organism evidence="4 5">
    <name type="scientific">Mycolicibacterium conceptionense</name>
    <dbReference type="NCBI Taxonomy" id="451644"/>
    <lineage>
        <taxon>Bacteria</taxon>
        <taxon>Bacillati</taxon>
        <taxon>Actinomycetota</taxon>
        <taxon>Actinomycetes</taxon>
        <taxon>Mycobacteriales</taxon>
        <taxon>Mycobacteriaceae</taxon>
        <taxon>Mycolicibacterium</taxon>
    </lineage>
</organism>
<evidence type="ECO:0000313" key="4">
    <source>
        <dbReference type="EMBL" id="KMV13675.1"/>
    </source>
</evidence>
<feature type="compositionally biased region" description="Basic and acidic residues" evidence="2">
    <location>
        <begin position="320"/>
        <end position="348"/>
    </location>
</feature>
<gene>
    <name evidence="4" type="ORF">ACT17_34040</name>
</gene>